<keyword evidence="1" id="KW-0472">Membrane</keyword>
<protein>
    <submittedName>
        <fullName evidence="2">OLC1v1024333C1</fullName>
    </submittedName>
</protein>
<proteinExistence type="predicted"/>
<keyword evidence="3" id="KW-1185">Reference proteome</keyword>
<dbReference type="EMBL" id="OX459118">
    <property type="protein sequence ID" value="CAI9089713.1"/>
    <property type="molecule type" value="Genomic_DNA"/>
</dbReference>
<evidence type="ECO:0000256" key="1">
    <source>
        <dbReference type="SAM" id="Phobius"/>
    </source>
</evidence>
<keyword evidence="1" id="KW-1133">Transmembrane helix</keyword>
<name>A0AAV1C551_OLDCO</name>
<feature type="transmembrane region" description="Helical" evidence="1">
    <location>
        <begin position="12"/>
        <end position="32"/>
    </location>
</feature>
<reference evidence="2" key="1">
    <citation type="submission" date="2023-03" db="EMBL/GenBank/DDBJ databases">
        <authorList>
            <person name="Julca I."/>
        </authorList>
    </citation>
    <scope>NUCLEOTIDE SEQUENCE</scope>
</reference>
<evidence type="ECO:0000313" key="2">
    <source>
        <dbReference type="EMBL" id="CAI9089713.1"/>
    </source>
</evidence>
<evidence type="ECO:0000313" key="3">
    <source>
        <dbReference type="Proteomes" id="UP001161247"/>
    </source>
</evidence>
<organism evidence="2 3">
    <name type="scientific">Oldenlandia corymbosa var. corymbosa</name>
    <dbReference type="NCBI Taxonomy" id="529605"/>
    <lineage>
        <taxon>Eukaryota</taxon>
        <taxon>Viridiplantae</taxon>
        <taxon>Streptophyta</taxon>
        <taxon>Embryophyta</taxon>
        <taxon>Tracheophyta</taxon>
        <taxon>Spermatophyta</taxon>
        <taxon>Magnoliopsida</taxon>
        <taxon>eudicotyledons</taxon>
        <taxon>Gunneridae</taxon>
        <taxon>Pentapetalae</taxon>
        <taxon>asterids</taxon>
        <taxon>lamiids</taxon>
        <taxon>Gentianales</taxon>
        <taxon>Rubiaceae</taxon>
        <taxon>Rubioideae</taxon>
        <taxon>Spermacoceae</taxon>
        <taxon>Hedyotis-Oldenlandia complex</taxon>
        <taxon>Oldenlandia</taxon>
    </lineage>
</organism>
<dbReference type="AlphaFoldDB" id="A0AAV1C551"/>
<keyword evidence="1" id="KW-0812">Transmembrane</keyword>
<dbReference type="Proteomes" id="UP001161247">
    <property type="component" value="Chromosome 1"/>
</dbReference>
<sequence length="249" mass="27213">MKLCSKGISKIRIFVSFLTPLLYAMLSISLRWSSLSLTIKELSSPQVVTVPGNVNMAMSWGCLADLKFDGGGGSCSDLLFQKKVELFVADSVGEGGGIDVVLGVDWMAAYSLVICHYKVASVTMHVDGRAYTLKGYRLETPTAHRVSCALSELPPRICIVISELLRGYPNEKFYVLFDTASKMSFVSSSIVKKFGLNTNRNSFFGGVDSRMHHASKTCCVEQSFGESGFSFDCYFNDISQGVDLLLGVN</sequence>
<gene>
    <name evidence="2" type="ORF">OLC1_LOCUS2006</name>
</gene>
<accession>A0AAV1C551</accession>